<evidence type="ECO:0008006" key="3">
    <source>
        <dbReference type="Google" id="ProtNLM"/>
    </source>
</evidence>
<dbReference type="EMBL" id="MCNS01000017">
    <property type="protein sequence ID" value="OCX46856.1"/>
    <property type="molecule type" value="Genomic_DNA"/>
</dbReference>
<dbReference type="Proteomes" id="UP000095141">
    <property type="component" value="Unassembled WGS sequence"/>
</dbReference>
<accession>A0A1C2G5W4</accession>
<evidence type="ECO:0000313" key="2">
    <source>
        <dbReference type="Proteomes" id="UP000095141"/>
    </source>
</evidence>
<organism evidence="1 2">
    <name type="scientific">Limosilactobacillus reuteri</name>
    <name type="common">Lactobacillus reuteri</name>
    <dbReference type="NCBI Taxonomy" id="1598"/>
    <lineage>
        <taxon>Bacteria</taxon>
        <taxon>Bacillati</taxon>
        <taxon>Bacillota</taxon>
        <taxon>Bacilli</taxon>
        <taxon>Lactobacillales</taxon>
        <taxon>Lactobacillaceae</taxon>
        <taxon>Limosilactobacillus</taxon>
    </lineage>
</organism>
<evidence type="ECO:0000313" key="1">
    <source>
        <dbReference type="EMBL" id="OCX46856.1"/>
    </source>
</evidence>
<comment type="caution">
    <text evidence="1">The sequence shown here is derived from an EMBL/GenBank/DDBJ whole genome shotgun (WGS) entry which is preliminary data.</text>
</comment>
<sequence length="115" mass="13388">MTLREYQLRLEAYKIHQVREQENLATLAWWIQSVQATEGSAKHPKPVFSEFKDFFDSQKLIDQIRSSFEADYSPRASATKAIDRAQIFNRRLEEFKKLKAAGKIVPLKERGMNNG</sequence>
<gene>
    <name evidence="1" type="ORF">BFD03_08530</name>
</gene>
<proteinExistence type="predicted"/>
<dbReference type="RefSeq" id="WP_066035908.1">
    <property type="nucleotide sequence ID" value="NZ_CP136906.1"/>
</dbReference>
<name>A0A1C2G5W4_LIMRT</name>
<protein>
    <recommendedName>
        <fullName evidence="3">Phage protein</fullName>
    </recommendedName>
</protein>
<reference evidence="1 2" key="1">
    <citation type="submission" date="2016-08" db="EMBL/GenBank/DDBJ databases">
        <title>Probiotic bacterium isolated from chicken gut.</title>
        <authorList>
            <person name="Levy J.L."/>
            <person name="Hassan H.M."/>
            <person name="Mendoza M.A."/>
        </authorList>
    </citation>
    <scope>NUCLEOTIDE SEQUENCE [LARGE SCALE GENOMIC DNA]</scope>
    <source>
        <strain evidence="1 2">P43</strain>
    </source>
</reference>
<dbReference type="AlphaFoldDB" id="A0A1C2G5W4"/>